<evidence type="ECO:0000256" key="6">
    <source>
        <dbReference type="ARBA" id="ARBA00044147"/>
    </source>
</evidence>
<dbReference type="InterPro" id="IPR037171">
    <property type="entry name" value="NagB/RpiA_transferase-like"/>
</dbReference>
<dbReference type="GO" id="GO:0003743">
    <property type="term" value="F:translation initiation factor activity"/>
    <property type="evidence" value="ECO:0007669"/>
    <property type="project" value="UniProtKB-KW"/>
</dbReference>
<dbReference type="InterPro" id="IPR042529">
    <property type="entry name" value="IF_2B-like_C"/>
</dbReference>
<feature type="compositionally biased region" description="Polar residues" evidence="10">
    <location>
        <begin position="54"/>
        <end position="78"/>
    </location>
</feature>
<gene>
    <name evidence="11" type="primary">EIF2B4</name>
</gene>
<sequence length="471" mass="52113">RKMSENSKPEKTKKEKKDTGEKVKDAPLNPDGTLKSKGQLRAERRQIQDAQRAAKSSASVQLPKSQSNNVAQSTQSNKKSTEGVQRVAYNVLMDDPIAQKKVSKKLAKQNVPQRNTQEQKKVNLFSHLHQYEEDLSLTKDISFLSTGTIHPVIIKLGLQYAKGIISGSNARCIALLYAFKQVINDYTVPPSKELARDLEMKIKPCISFLSQCRHLSVSMGNAIKYLKQQITNTPHDLLESEAKQRLTESIDNFINERIVLADKAISDLANSKIENGDKILIYGFSSLIIKVLKDANANGKQFQVVIVDSRPDFQGRESLTRLANVGIKCSYVLISAISYIMKEVTSVFIGAHALLANGNVMGSAGCAMVCMVAKANNVPVLACCETYKFCERVQTDAFVYNELADPDVIVNLNNPALSDVLIGWREIKSLYLLNLVYDVTPSKFVDIAITELGMIPCTSVPVVLRVKSSET</sequence>
<evidence type="ECO:0000256" key="1">
    <source>
        <dbReference type="ARBA" id="ARBA00004514"/>
    </source>
</evidence>
<dbReference type="OrthoDB" id="10254737at2759"/>
<keyword evidence="4 11" id="KW-0396">Initiation factor</keyword>
<comment type="subcellular location">
    <subcellularLocation>
        <location evidence="1">Cytoplasm</location>
        <location evidence="1">Cytosol</location>
    </subcellularLocation>
</comment>
<evidence type="ECO:0000256" key="8">
    <source>
        <dbReference type="ARBA" id="ARBA00046432"/>
    </source>
</evidence>
<feature type="compositionally biased region" description="Basic and acidic residues" evidence="10">
    <location>
        <begin position="1"/>
        <end position="25"/>
    </location>
</feature>
<dbReference type="AlphaFoldDB" id="T2M470"/>
<evidence type="ECO:0000256" key="4">
    <source>
        <dbReference type="ARBA" id="ARBA00022540"/>
    </source>
</evidence>
<dbReference type="SUPFAM" id="SSF100950">
    <property type="entry name" value="NagB/RpiA/CoA transferase-like"/>
    <property type="match status" value="1"/>
</dbReference>
<evidence type="ECO:0000256" key="5">
    <source>
        <dbReference type="ARBA" id="ARBA00022917"/>
    </source>
</evidence>
<organism evidence="11">
    <name type="scientific">Hydra vulgaris</name>
    <name type="common">Hydra</name>
    <name type="synonym">Hydra attenuata</name>
    <dbReference type="NCBI Taxonomy" id="6087"/>
    <lineage>
        <taxon>Eukaryota</taxon>
        <taxon>Metazoa</taxon>
        <taxon>Cnidaria</taxon>
        <taxon>Hydrozoa</taxon>
        <taxon>Hydroidolina</taxon>
        <taxon>Anthoathecata</taxon>
        <taxon>Aplanulata</taxon>
        <taxon>Hydridae</taxon>
        <taxon>Hydra</taxon>
    </lineage>
</organism>
<accession>T2M470</accession>
<name>T2M470_HYDVU</name>
<reference evidence="11" key="1">
    <citation type="journal article" date="2013" name="Genome Biol. Evol.">
        <title>Punctuated emergences of genetic and phenotypic innovations in eumetazoan, bilaterian, euteleostome, and hominidae ancestors.</title>
        <authorList>
            <person name="Wenger Y."/>
            <person name="Galliot B."/>
        </authorList>
    </citation>
    <scope>NUCLEOTIDE SEQUENCE</scope>
    <source>
        <tissue evidence="11">Whole animals</tissue>
    </source>
</reference>
<dbReference type="Pfam" id="PF01008">
    <property type="entry name" value="IF-2B"/>
    <property type="match status" value="1"/>
</dbReference>
<evidence type="ECO:0000256" key="10">
    <source>
        <dbReference type="SAM" id="MobiDB-lite"/>
    </source>
</evidence>
<feature type="non-terminal residue" evidence="11">
    <location>
        <position position="1"/>
    </location>
</feature>
<dbReference type="EMBL" id="HAAD01000473">
    <property type="protein sequence ID" value="CDG66705.1"/>
    <property type="molecule type" value="mRNA"/>
</dbReference>
<evidence type="ECO:0000256" key="2">
    <source>
        <dbReference type="ARBA" id="ARBA00007251"/>
    </source>
</evidence>
<evidence type="ECO:0000256" key="9">
    <source>
        <dbReference type="RuleBase" id="RU003814"/>
    </source>
</evidence>
<evidence type="ECO:0000313" key="11">
    <source>
        <dbReference type="EMBL" id="CDG66705.1"/>
    </source>
</evidence>
<evidence type="ECO:0000256" key="3">
    <source>
        <dbReference type="ARBA" id="ARBA00022490"/>
    </source>
</evidence>
<comment type="subunit">
    <text evidence="8">Component of the translation initiation factor 2B (eIF2B) complex which is a heterodecamer of two sets of five different subunits: alpha, beta, gamma, delta and epsilon. Subunits alpha, beta and delta comprise a regulatory subcomplex and subunits epsilon and gamma comprise a catalytic subcomplex. Within the complex, the hexameric regulatory complex resides at the center, with the two heterodimeric catalytic subcomplexes bound on opposite sides.</text>
</comment>
<dbReference type="PANTHER" id="PTHR10233">
    <property type="entry name" value="TRANSLATION INITIATION FACTOR EIF-2B"/>
    <property type="match status" value="1"/>
</dbReference>
<evidence type="ECO:0000256" key="7">
    <source>
        <dbReference type="ARBA" id="ARBA00044356"/>
    </source>
</evidence>
<dbReference type="PANTHER" id="PTHR10233:SF14">
    <property type="entry name" value="TRANSLATION INITIATION FACTOR EIF-2B SUBUNIT DELTA"/>
    <property type="match status" value="1"/>
</dbReference>
<keyword evidence="3" id="KW-0963">Cytoplasm</keyword>
<feature type="region of interest" description="Disordered" evidence="10">
    <location>
        <begin position="1"/>
        <end position="82"/>
    </location>
</feature>
<keyword evidence="5" id="KW-0648">Protein biosynthesis</keyword>
<proteinExistence type="evidence at transcript level"/>
<dbReference type="Gene3D" id="3.40.50.10470">
    <property type="entry name" value="Translation initiation factor eif-2b, domain 2"/>
    <property type="match status" value="1"/>
</dbReference>
<comment type="similarity">
    <text evidence="2 9">Belongs to the eIF-2B alpha/beta/delta subunits family.</text>
</comment>
<dbReference type="GO" id="GO:0005829">
    <property type="term" value="C:cytosol"/>
    <property type="evidence" value="ECO:0007669"/>
    <property type="project" value="UniProtKB-SubCell"/>
</dbReference>
<dbReference type="InterPro" id="IPR000649">
    <property type="entry name" value="IF-2B-related"/>
</dbReference>
<protein>
    <recommendedName>
        <fullName evidence="6">Translation initiation factor eIF2B subunit delta</fullName>
    </recommendedName>
    <alternativeName>
        <fullName evidence="7">eIF2B GDP-GTP exchange factor subunit delta</fullName>
    </alternativeName>
</protein>